<evidence type="ECO:0000256" key="5">
    <source>
        <dbReference type="ARBA" id="ARBA00022553"/>
    </source>
</evidence>
<keyword evidence="3" id="KW-0813">Transport</keyword>
<accession>A0A918VI72</accession>
<keyword evidence="9 14" id="KW-0238">DNA-binding</keyword>
<keyword evidence="4" id="KW-0963">Cytoplasm</keyword>
<dbReference type="GO" id="GO:0000976">
    <property type="term" value="F:transcription cis-regulatory region binding"/>
    <property type="evidence" value="ECO:0007669"/>
    <property type="project" value="TreeGrafter"/>
</dbReference>
<dbReference type="SUPFAM" id="SSF46894">
    <property type="entry name" value="C-terminal effector domain of the bipartite response regulators"/>
    <property type="match status" value="1"/>
</dbReference>
<evidence type="ECO:0000256" key="13">
    <source>
        <dbReference type="PROSITE-ProRule" id="PRU00169"/>
    </source>
</evidence>
<dbReference type="Pfam" id="PF00072">
    <property type="entry name" value="Response_reg"/>
    <property type="match status" value="1"/>
</dbReference>
<protein>
    <recommendedName>
        <fullName evidence="2">Phosphate regulon transcriptional regulatory protein PhoB</fullName>
    </recommendedName>
</protein>
<keyword evidence="18" id="KW-1185">Reference proteome</keyword>
<comment type="subcellular location">
    <subcellularLocation>
        <location evidence="1">Cytoplasm</location>
    </subcellularLocation>
</comment>
<evidence type="ECO:0000259" key="16">
    <source>
        <dbReference type="PROSITE" id="PS51755"/>
    </source>
</evidence>
<dbReference type="InterPro" id="IPR036388">
    <property type="entry name" value="WH-like_DNA-bd_sf"/>
</dbReference>
<organism evidence="17 18">
    <name type="scientific">Novosphingobium arvoryzae</name>
    <dbReference type="NCBI Taxonomy" id="1256514"/>
    <lineage>
        <taxon>Bacteria</taxon>
        <taxon>Pseudomonadati</taxon>
        <taxon>Pseudomonadota</taxon>
        <taxon>Alphaproteobacteria</taxon>
        <taxon>Sphingomonadales</taxon>
        <taxon>Sphingomonadaceae</taxon>
        <taxon>Novosphingobium</taxon>
    </lineage>
</organism>
<dbReference type="InterPro" id="IPR001867">
    <property type="entry name" value="OmpR/PhoB-type_DNA-bd"/>
</dbReference>
<evidence type="ECO:0000256" key="1">
    <source>
        <dbReference type="ARBA" id="ARBA00004496"/>
    </source>
</evidence>
<feature type="DNA-binding region" description="OmpR/PhoB-type" evidence="14">
    <location>
        <begin position="129"/>
        <end position="227"/>
    </location>
</feature>
<evidence type="ECO:0000256" key="10">
    <source>
        <dbReference type="ARBA" id="ARBA00023159"/>
    </source>
</evidence>
<keyword evidence="6" id="KW-0592">Phosphate transport</keyword>
<dbReference type="GO" id="GO:0006817">
    <property type="term" value="P:phosphate ion transport"/>
    <property type="evidence" value="ECO:0007669"/>
    <property type="project" value="UniProtKB-KW"/>
</dbReference>
<evidence type="ECO:0000256" key="11">
    <source>
        <dbReference type="ARBA" id="ARBA00023163"/>
    </source>
</evidence>
<evidence type="ECO:0000256" key="9">
    <source>
        <dbReference type="ARBA" id="ARBA00023125"/>
    </source>
</evidence>
<evidence type="ECO:0000313" key="18">
    <source>
        <dbReference type="Proteomes" id="UP000634139"/>
    </source>
</evidence>
<comment type="caution">
    <text evidence="17">The sequence shown here is derived from an EMBL/GenBank/DDBJ whole genome shotgun (WGS) entry which is preliminary data.</text>
</comment>
<dbReference type="PROSITE" id="PS50110">
    <property type="entry name" value="RESPONSE_REGULATORY"/>
    <property type="match status" value="1"/>
</dbReference>
<dbReference type="Gene3D" id="1.10.10.10">
    <property type="entry name" value="Winged helix-like DNA-binding domain superfamily/Winged helix DNA-binding domain"/>
    <property type="match status" value="1"/>
</dbReference>
<evidence type="ECO:0000259" key="15">
    <source>
        <dbReference type="PROSITE" id="PS50110"/>
    </source>
</evidence>
<name>A0A918VI72_9SPHN</name>
<dbReference type="GO" id="GO:0006355">
    <property type="term" value="P:regulation of DNA-templated transcription"/>
    <property type="evidence" value="ECO:0007669"/>
    <property type="project" value="InterPro"/>
</dbReference>
<feature type="domain" description="Response regulatory" evidence="15">
    <location>
        <begin position="4"/>
        <end position="120"/>
    </location>
</feature>
<feature type="domain" description="OmpR/PhoB-type" evidence="16">
    <location>
        <begin position="129"/>
        <end position="227"/>
    </location>
</feature>
<dbReference type="InterPro" id="IPR039420">
    <property type="entry name" value="WalR-like"/>
</dbReference>
<keyword evidence="11" id="KW-0804">Transcription</keyword>
<keyword evidence="7" id="KW-0902">Two-component regulatory system</keyword>
<evidence type="ECO:0000256" key="7">
    <source>
        <dbReference type="ARBA" id="ARBA00023012"/>
    </source>
</evidence>
<dbReference type="NCBIfam" id="TIGR02154">
    <property type="entry name" value="PhoB"/>
    <property type="match status" value="1"/>
</dbReference>
<keyword evidence="8" id="KW-0805">Transcription regulation</keyword>
<gene>
    <name evidence="17" type="primary">phoB</name>
    <name evidence="17" type="ORF">GCM10011617_25600</name>
</gene>
<keyword evidence="10" id="KW-0010">Activator</keyword>
<evidence type="ECO:0000313" key="17">
    <source>
        <dbReference type="EMBL" id="GHA03415.1"/>
    </source>
</evidence>
<reference evidence="17" key="1">
    <citation type="journal article" date="2014" name="Int. J. Syst. Evol. Microbiol.">
        <title>Complete genome sequence of Corynebacterium casei LMG S-19264T (=DSM 44701T), isolated from a smear-ripened cheese.</title>
        <authorList>
            <consortium name="US DOE Joint Genome Institute (JGI-PGF)"/>
            <person name="Walter F."/>
            <person name="Albersmeier A."/>
            <person name="Kalinowski J."/>
            <person name="Ruckert C."/>
        </authorList>
    </citation>
    <scope>NUCLEOTIDE SEQUENCE</scope>
    <source>
        <strain evidence="17">KCTC 32422</strain>
    </source>
</reference>
<evidence type="ECO:0000256" key="3">
    <source>
        <dbReference type="ARBA" id="ARBA00022448"/>
    </source>
</evidence>
<dbReference type="Proteomes" id="UP000634139">
    <property type="component" value="Unassembled WGS sequence"/>
</dbReference>
<evidence type="ECO:0000256" key="2">
    <source>
        <dbReference type="ARBA" id="ARBA00013332"/>
    </source>
</evidence>
<dbReference type="InterPro" id="IPR001789">
    <property type="entry name" value="Sig_transdc_resp-reg_receiver"/>
</dbReference>
<dbReference type="Gene3D" id="3.40.50.2300">
    <property type="match status" value="1"/>
</dbReference>
<dbReference type="PANTHER" id="PTHR48111:SF40">
    <property type="entry name" value="PHOSPHATE REGULON TRANSCRIPTIONAL REGULATORY PROTEIN PHOB"/>
    <property type="match status" value="1"/>
</dbReference>
<evidence type="ECO:0000256" key="8">
    <source>
        <dbReference type="ARBA" id="ARBA00023015"/>
    </source>
</evidence>
<dbReference type="InterPro" id="IPR016032">
    <property type="entry name" value="Sig_transdc_resp-reg_C-effctor"/>
</dbReference>
<dbReference type="PANTHER" id="PTHR48111">
    <property type="entry name" value="REGULATOR OF RPOS"/>
    <property type="match status" value="1"/>
</dbReference>
<keyword evidence="5 13" id="KW-0597">Phosphoprotein</keyword>
<evidence type="ECO:0000256" key="12">
    <source>
        <dbReference type="ARBA" id="ARBA00024735"/>
    </source>
</evidence>
<sequence>MAASILIVEDDAALSELLEWNLKSEGYDVRVTPDGEEALVMVRESVPDAIILDWMIENLSGIEVCRQLRRHKDSARVPILMLTARGEEEDRIRGLKTGADDYVTKPFSPRELLARVEALLRRSRPALEGDVLKVADLELDPVAHRVRRAGETLKLGPTEFRLLRHFMERPGRVHSRQQLIDAVWGMDREIDERTVDVHIRRLRQAIDRPDEESLIRTVRAAGYSMELA</sequence>
<dbReference type="AlphaFoldDB" id="A0A918VI72"/>
<evidence type="ECO:0000256" key="4">
    <source>
        <dbReference type="ARBA" id="ARBA00022490"/>
    </source>
</evidence>
<proteinExistence type="predicted"/>
<comment type="function">
    <text evidence="12">This protein is a positive regulator for the phosphate regulon. Transcription of this operon is positively regulated by PhoB and PhoR when phosphate is limited.</text>
</comment>
<dbReference type="SUPFAM" id="SSF52172">
    <property type="entry name" value="CheY-like"/>
    <property type="match status" value="1"/>
</dbReference>
<dbReference type="FunFam" id="3.40.50.2300:FF:000001">
    <property type="entry name" value="DNA-binding response regulator PhoB"/>
    <property type="match status" value="1"/>
</dbReference>
<dbReference type="InterPro" id="IPR011006">
    <property type="entry name" value="CheY-like_superfamily"/>
</dbReference>
<dbReference type="Pfam" id="PF00486">
    <property type="entry name" value="Trans_reg_C"/>
    <property type="match status" value="1"/>
</dbReference>
<feature type="modified residue" description="4-aspartylphosphate" evidence="13">
    <location>
        <position position="53"/>
    </location>
</feature>
<dbReference type="GO" id="GO:0032993">
    <property type="term" value="C:protein-DNA complex"/>
    <property type="evidence" value="ECO:0007669"/>
    <property type="project" value="TreeGrafter"/>
</dbReference>
<dbReference type="SMART" id="SM00448">
    <property type="entry name" value="REC"/>
    <property type="match status" value="1"/>
</dbReference>
<dbReference type="CDD" id="cd00383">
    <property type="entry name" value="trans_reg_C"/>
    <property type="match status" value="1"/>
</dbReference>
<evidence type="ECO:0000256" key="6">
    <source>
        <dbReference type="ARBA" id="ARBA00022592"/>
    </source>
</evidence>
<reference evidence="17" key="2">
    <citation type="submission" date="2020-09" db="EMBL/GenBank/DDBJ databases">
        <authorList>
            <person name="Sun Q."/>
            <person name="Kim S."/>
        </authorList>
    </citation>
    <scope>NUCLEOTIDE SEQUENCE</scope>
    <source>
        <strain evidence="17">KCTC 32422</strain>
    </source>
</reference>
<dbReference type="InterPro" id="IPR011879">
    <property type="entry name" value="Sig_transdc_resp-reg_PhoB"/>
</dbReference>
<dbReference type="GO" id="GO:0000156">
    <property type="term" value="F:phosphorelay response regulator activity"/>
    <property type="evidence" value="ECO:0007669"/>
    <property type="project" value="InterPro"/>
</dbReference>
<dbReference type="EMBL" id="BMZD01000006">
    <property type="protein sequence ID" value="GHA03415.1"/>
    <property type="molecule type" value="Genomic_DNA"/>
</dbReference>
<dbReference type="Gene3D" id="6.10.250.690">
    <property type="match status" value="1"/>
</dbReference>
<dbReference type="PROSITE" id="PS51755">
    <property type="entry name" value="OMPR_PHOB"/>
    <property type="match status" value="1"/>
</dbReference>
<dbReference type="SMART" id="SM00862">
    <property type="entry name" value="Trans_reg_C"/>
    <property type="match status" value="1"/>
</dbReference>
<evidence type="ECO:0000256" key="14">
    <source>
        <dbReference type="PROSITE-ProRule" id="PRU01091"/>
    </source>
</evidence>
<dbReference type="GO" id="GO:0005829">
    <property type="term" value="C:cytosol"/>
    <property type="evidence" value="ECO:0007669"/>
    <property type="project" value="TreeGrafter"/>
</dbReference>
<dbReference type="FunFam" id="1.10.10.10:FF:000005">
    <property type="entry name" value="Two-component system response regulator"/>
    <property type="match status" value="1"/>
</dbReference>